<dbReference type="InterPro" id="IPR045191">
    <property type="entry name" value="MBR1/2-like"/>
</dbReference>
<evidence type="ECO:0000256" key="3">
    <source>
        <dbReference type="ARBA" id="ARBA00022679"/>
    </source>
</evidence>
<dbReference type="SUPFAM" id="SSF57850">
    <property type="entry name" value="RING/U-box"/>
    <property type="match status" value="1"/>
</dbReference>
<dbReference type="AlphaFoldDB" id="A0A8X7RV88"/>
<keyword evidence="6" id="KW-0833">Ubl conjugation pathway</keyword>
<dbReference type="InterPro" id="IPR013083">
    <property type="entry name" value="Znf_RING/FYVE/PHD"/>
</dbReference>
<keyword evidence="12" id="KW-1185">Reference proteome</keyword>
<feature type="transmembrane region" description="Helical" evidence="9">
    <location>
        <begin position="29"/>
        <end position="50"/>
    </location>
</feature>
<dbReference type="OrthoDB" id="8062037at2759"/>
<proteinExistence type="predicted"/>
<dbReference type="EMBL" id="JAAMPC010000009">
    <property type="protein sequence ID" value="KAG2294703.1"/>
    <property type="molecule type" value="Genomic_DNA"/>
</dbReference>
<dbReference type="SMART" id="SM00184">
    <property type="entry name" value="RING"/>
    <property type="match status" value="1"/>
</dbReference>
<evidence type="ECO:0000256" key="5">
    <source>
        <dbReference type="ARBA" id="ARBA00022771"/>
    </source>
</evidence>
<keyword evidence="4" id="KW-0479">Metal-binding</keyword>
<sequence length="531" mass="60272">MIAFRFVSIFCSLKVFPCLRSFLRSYLRFIRVSCWSCITTMLYLVSRYFFAIVISNFQPHHKTLILINEDTVRYKLRSLVTVSASSNMRQRHIMTGFDMEQHSHPDTPHMNPVPTFLQEPYDNNSMLNGLPQYPPPPPHHHQRASNLGPTMSTPPNLYLPYEPLHAHPLAPGGHESNPHFMGHGYKRKSDEAIIPGNYPYLTEPAPPPETAPFSFPHYATAAYPQPMDQRSVRSRVGAVTMDPPYSQGNYAAHPFPPPAPIWYDQHVNDNNTSDGSSSSSYWLQPPSIPFMHGNAAPRFHEASSSRNDIPFAYPTPNYFSHHPAPPPPPPTLYPPRMASASYTVPMTIHDAPYRNVGPVQSTGLRINRQHPRDGFSPAASLRHHGLPPHLRAFPAYEDAFLGEGEFFGDDEVDDHQDMRLDIEDMSYEELLDLSDHIGTVKTGLSEETVKDLVKRRTYISTRINLEEAPSTDLETDSCTICQETYKNRDKIATLDCKHEYHPACLEKWLVIKNVCPICKSEALVMDKNKER</sequence>
<dbReference type="GO" id="GO:0061630">
    <property type="term" value="F:ubiquitin protein ligase activity"/>
    <property type="evidence" value="ECO:0007669"/>
    <property type="project" value="UniProtKB-EC"/>
</dbReference>
<keyword evidence="9" id="KW-0472">Membrane</keyword>
<evidence type="ECO:0000256" key="2">
    <source>
        <dbReference type="ARBA" id="ARBA00012483"/>
    </source>
</evidence>
<comment type="caution">
    <text evidence="11">The sequence shown here is derived from an EMBL/GenBank/DDBJ whole genome shotgun (WGS) entry which is preliminary data.</text>
</comment>
<keyword evidence="9" id="KW-1133">Transmembrane helix</keyword>
<keyword evidence="9" id="KW-0812">Transmembrane</keyword>
<evidence type="ECO:0000256" key="6">
    <source>
        <dbReference type="ARBA" id="ARBA00022786"/>
    </source>
</evidence>
<keyword evidence="7" id="KW-0862">Zinc</keyword>
<reference evidence="11 12" key="1">
    <citation type="submission" date="2020-02" db="EMBL/GenBank/DDBJ databases">
        <authorList>
            <person name="Ma Q."/>
            <person name="Huang Y."/>
            <person name="Song X."/>
            <person name="Pei D."/>
        </authorList>
    </citation>
    <scope>NUCLEOTIDE SEQUENCE [LARGE SCALE GENOMIC DNA]</scope>
    <source>
        <strain evidence="11">Sxm20200214</strain>
        <tissue evidence="11">Leaf</tissue>
    </source>
</reference>
<dbReference type="Proteomes" id="UP000886595">
    <property type="component" value="Unassembled WGS sequence"/>
</dbReference>
<evidence type="ECO:0000256" key="7">
    <source>
        <dbReference type="ARBA" id="ARBA00022833"/>
    </source>
</evidence>
<dbReference type="GO" id="GO:0005634">
    <property type="term" value="C:nucleus"/>
    <property type="evidence" value="ECO:0007669"/>
    <property type="project" value="TreeGrafter"/>
</dbReference>
<keyword evidence="3" id="KW-0808">Transferase</keyword>
<dbReference type="InterPro" id="IPR001841">
    <property type="entry name" value="Znf_RING"/>
</dbReference>
<evidence type="ECO:0000313" key="12">
    <source>
        <dbReference type="Proteomes" id="UP000886595"/>
    </source>
</evidence>
<dbReference type="PROSITE" id="PS50089">
    <property type="entry name" value="ZF_RING_2"/>
    <property type="match status" value="1"/>
</dbReference>
<protein>
    <recommendedName>
        <fullName evidence="2">RING-type E3 ubiquitin transferase</fullName>
        <ecNumber evidence="2">2.3.2.27</ecNumber>
    </recommendedName>
</protein>
<evidence type="ECO:0000256" key="4">
    <source>
        <dbReference type="ARBA" id="ARBA00022723"/>
    </source>
</evidence>
<dbReference type="Pfam" id="PF13639">
    <property type="entry name" value="zf-RING_2"/>
    <property type="match status" value="1"/>
</dbReference>
<dbReference type="PANTHER" id="PTHR22937:SF201">
    <property type="entry name" value="RING-TYPE E3 UBIQUITIN TRANSFERASE"/>
    <property type="match status" value="1"/>
</dbReference>
<dbReference type="Gene3D" id="3.30.40.10">
    <property type="entry name" value="Zinc/RING finger domain, C3HC4 (zinc finger)"/>
    <property type="match status" value="1"/>
</dbReference>
<accession>A0A8X7RV88</accession>
<evidence type="ECO:0000259" key="10">
    <source>
        <dbReference type="PROSITE" id="PS50089"/>
    </source>
</evidence>
<keyword evidence="5 8" id="KW-0863">Zinc-finger</keyword>
<name>A0A8X7RV88_BRACI</name>
<evidence type="ECO:0000256" key="9">
    <source>
        <dbReference type="SAM" id="Phobius"/>
    </source>
</evidence>
<dbReference type="GO" id="GO:0008270">
    <property type="term" value="F:zinc ion binding"/>
    <property type="evidence" value="ECO:0007669"/>
    <property type="project" value="UniProtKB-KW"/>
</dbReference>
<evidence type="ECO:0000256" key="8">
    <source>
        <dbReference type="PROSITE-ProRule" id="PRU00175"/>
    </source>
</evidence>
<organism evidence="11 12">
    <name type="scientific">Brassica carinata</name>
    <name type="common">Ethiopian mustard</name>
    <name type="synonym">Abyssinian cabbage</name>
    <dbReference type="NCBI Taxonomy" id="52824"/>
    <lineage>
        <taxon>Eukaryota</taxon>
        <taxon>Viridiplantae</taxon>
        <taxon>Streptophyta</taxon>
        <taxon>Embryophyta</taxon>
        <taxon>Tracheophyta</taxon>
        <taxon>Spermatophyta</taxon>
        <taxon>Magnoliopsida</taxon>
        <taxon>eudicotyledons</taxon>
        <taxon>Gunneridae</taxon>
        <taxon>Pentapetalae</taxon>
        <taxon>rosids</taxon>
        <taxon>malvids</taxon>
        <taxon>Brassicales</taxon>
        <taxon>Brassicaceae</taxon>
        <taxon>Brassiceae</taxon>
        <taxon>Brassica</taxon>
    </lineage>
</organism>
<evidence type="ECO:0000256" key="1">
    <source>
        <dbReference type="ARBA" id="ARBA00000900"/>
    </source>
</evidence>
<dbReference type="EC" id="2.3.2.27" evidence="2"/>
<evidence type="ECO:0000313" key="11">
    <source>
        <dbReference type="EMBL" id="KAG2294703.1"/>
    </source>
</evidence>
<feature type="domain" description="RING-type" evidence="10">
    <location>
        <begin position="478"/>
        <end position="519"/>
    </location>
</feature>
<dbReference type="PANTHER" id="PTHR22937">
    <property type="entry name" value="E3 UBIQUITIN-PROTEIN LIGASE RNF165"/>
    <property type="match status" value="1"/>
</dbReference>
<comment type="catalytic activity">
    <reaction evidence="1">
        <text>S-ubiquitinyl-[E2 ubiquitin-conjugating enzyme]-L-cysteine + [acceptor protein]-L-lysine = [E2 ubiquitin-conjugating enzyme]-L-cysteine + N(6)-ubiquitinyl-[acceptor protein]-L-lysine.</text>
        <dbReference type="EC" id="2.3.2.27"/>
    </reaction>
</comment>
<gene>
    <name evidence="11" type="ORF">Bca52824_041372</name>
</gene>